<name>A0A0P8A278_9CYAN</name>
<dbReference type="Proteomes" id="UP000050465">
    <property type="component" value="Unassembled WGS sequence"/>
</dbReference>
<gene>
    <name evidence="2" type="ORF">HLUCCA11_03850</name>
</gene>
<comment type="caution">
    <text evidence="2">The sequence shown here is derived from an EMBL/GenBank/DDBJ whole genome shotgun (WGS) entry which is preliminary data.</text>
</comment>
<dbReference type="InterPro" id="IPR012441">
    <property type="entry name" value="DUF1643"/>
</dbReference>
<protein>
    <recommendedName>
        <fullName evidence="4">DUF1643 domain-containing protein</fullName>
    </recommendedName>
</protein>
<evidence type="ECO:0000256" key="1">
    <source>
        <dbReference type="SAM" id="MobiDB-lite"/>
    </source>
</evidence>
<dbReference type="Pfam" id="PF07799">
    <property type="entry name" value="DUF1643"/>
    <property type="match status" value="1"/>
</dbReference>
<feature type="region of interest" description="Disordered" evidence="1">
    <location>
        <begin position="192"/>
        <end position="222"/>
    </location>
</feature>
<reference evidence="2 3" key="1">
    <citation type="submission" date="2015-09" db="EMBL/GenBank/DDBJ databases">
        <title>Identification and resolution of microdiversity through metagenomic sequencing of parallel consortia.</title>
        <authorList>
            <person name="Nelson W.C."/>
            <person name="Romine M.F."/>
            <person name="Lindemann S.R."/>
        </authorList>
    </citation>
    <scope>NUCLEOTIDE SEQUENCE [LARGE SCALE GENOMIC DNA]</scope>
    <source>
        <strain evidence="2">Ana</strain>
    </source>
</reference>
<dbReference type="EMBL" id="LJZR01000003">
    <property type="protein sequence ID" value="KPQ37063.1"/>
    <property type="molecule type" value="Genomic_DNA"/>
</dbReference>
<accession>A0A0P8A278</accession>
<evidence type="ECO:0000313" key="3">
    <source>
        <dbReference type="Proteomes" id="UP000050465"/>
    </source>
</evidence>
<evidence type="ECO:0008006" key="4">
    <source>
        <dbReference type="Google" id="ProtNLM"/>
    </source>
</evidence>
<proteinExistence type="predicted"/>
<dbReference type="STRING" id="1666911.HLUCCA11_03850"/>
<sequence>MLKKVSRDVSQQEIKMLDSAGTLREDGLERTAIFDVTGQYRYQLGRRWRSHGPTVVFIMLNPSRADAICDDPTLRACMQFAQRWEYAALTVVNLFGYRTPYPNELKRVIDPVGPDNDHYVMEAVGRAQRVVLAWGNGGALQRRDRTILNSLKSYQAKLSYLRLNRSGQPCHPLYVKRDTPLSLYPSDTIPAIPTDSENATNYPRPCQIRPQPLSAPSAGSVR</sequence>
<organism evidence="2 3">
    <name type="scientific">Phormidesmis priestleyi Ana</name>
    <dbReference type="NCBI Taxonomy" id="1666911"/>
    <lineage>
        <taxon>Bacteria</taxon>
        <taxon>Bacillati</taxon>
        <taxon>Cyanobacteriota</taxon>
        <taxon>Cyanophyceae</taxon>
        <taxon>Leptolyngbyales</taxon>
        <taxon>Leptolyngbyaceae</taxon>
        <taxon>Phormidesmis</taxon>
    </lineage>
</organism>
<dbReference type="AlphaFoldDB" id="A0A0P8A278"/>
<evidence type="ECO:0000313" key="2">
    <source>
        <dbReference type="EMBL" id="KPQ37063.1"/>
    </source>
</evidence>